<evidence type="ECO:0000313" key="2">
    <source>
        <dbReference type="Proteomes" id="UP001600650"/>
    </source>
</evidence>
<evidence type="ECO:0000313" key="1">
    <source>
        <dbReference type="EMBL" id="MFE7963464.1"/>
    </source>
</evidence>
<keyword evidence="2" id="KW-1185">Reference proteome</keyword>
<dbReference type="EMBL" id="JBHVBU010000021">
    <property type="protein sequence ID" value="MFE7963464.1"/>
    <property type="molecule type" value="Genomic_DNA"/>
</dbReference>
<sequence>MTTLVRSPRPAEAAATLGTLLAAPWMPPIRHSEVAETDGTWGVHLELDTDSTIDAVRHLQRLAAEVGSDFTNTSERLLSVDFTAGYGVPVRVWYLKPVTRWILPDQCATCPTPLADTLHVRLVPDGATDDEARTAPVICVACRDRMYATWPTTANGDTTR</sequence>
<comment type="caution">
    <text evidence="1">The sequence shown here is derived from an EMBL/GenBank/DDBJ whole genome shotgun (WGS) entry which is preliminary data.</text>
</comment>
<accession>A0ABW6JH26</accession>
<name>A0ABW6JH26_STRCE</name>
<dbReference type="RefSeq" id="WP_381726264.1">
    <property type="nucleotide sequence ID" value="NZ_JBHVBU010000021.1"/>
</dbReference>
<reference evidence="1 2" key="1">
    <citation type="submission" date="2024-09" db="EMBL/GenBank/DDBJ databases">
        <title>The Natural Products Discovery Center: Release of the First 8490 Sequenced Strains for Exploring Actinobacteria Biosynthetic Diversity.</title>
        <authorList>
            <person name="Kalkreuter E."/>
            <person name="Kautsar S.A."/>
            <person name="Yang D."/>
            <person name="Bader C.D."/>
            <person name="Teijaro C.N."/>
            <person name="Fluegel L."/>
            <person name="Davis C.M."/>
            <person name="Simpson J.R."/>
            <person name="Lauterbach L."/>
            <person name="Steele A.D."/>
            <person name="Gui C."/>
            <person name="Meng S."/>
            <person name="Li G."/>
            <person name="Viehrig K."/>
            <person name="Ye F."/>
            <person name="Su P."/>
            <person name="Kiefer A.F."/>
            <person name="Nichols A."/>
            <person name="Cepeda A.J."/>
            <person name="Yan W."/>
            <person name="Fan B."/>
            <person name="Jiang Y."/>
            <person name="Adhikari A."/>
            <person name="Zheng C.-J."/>
            <person name="Schuster L."/>
            <person name="Cowan T.M."/>
            <person name="Smanski M.J."/>
            <person name="Chevrette M.G."/>
            <person name="De Carvalho L.P.S."/>
            <person name="Shen B."/>
        </authorList>
    </citation>
    <scope>NUCLEOTIDE SEQUENCE [LARGE SCALE GENOMIC DNA]</scope>
    <source>
        <strain evidence="1 2">NPDC057399</strain>
    </source>
</reference>
<gene>
    <name evidence="1" type="ORF">ACFU0X_10480</name>
</gene>
<protein>
    <submittedName>
        <fullName evidence="1">Uncharacterized protein</fullName>
    </submittedName>
</protein>
<proteinExistence type="predicted"/>
<organism evidence="1 2">
    <name type="scientific">Streptomyces cellulosae</name>
    <dbReference type="NCBI Taxonomy" id="1968"/>
    <lineage>
        <taxon>Bacteria</taxon>
        <taxon>Bacillati</taxon>
        <taxon>Actinomycetota</taxon>
        <taxon>Actinomycetes</taxon>
        <taxon>Kitasatosporales</taxon>
        <taxon>Streptomycetaceae</taxon>
        <taxon>Streptomyces</taxon>
    </lineage>
</organism>
<dbReference type="Proteomes" id="UP001600650">
    <property type="component" value="Unassembled WGS sequence"/>
</dbReference>